<feature type="transmembrane region" description="Helical" evidence="1">
    <location>
        <begin position="81"/>
        <end position="102"/>
    </location>
</feature>
<evidence type="ECO:0000313" key="3">
    <source>
        <dbReference type="Proteomes" id="UP000272560"/>
    </source>
</evidence>
<dbReference type="AlphaFoldDB" id="A0A3A5M137"/>
<name>A0A3A5M137_9MICC</name>
<protein>
    <submittedName>
        <fullName evidence="2">Uncharacterized protein</fullName>
    </submittedName>
</protein>
<accession>A0A3A5M137</accession>
<evidence type="ECO:0000256" key="1">
    <source>
        <dbReference type="SAM" id="Phobius"/>
    </source>
</evidence>
<keyword evidence="3" id="KW-1185">Reference proteome</keyword>
<comment type="caution">
    <text evidence="2">The sequence shown here is derived from an EMBL/GenBank/DDBJ whole genome shotgun (WGS) entry which is preliminary data.</text>
</comment>
<organism evidence="2 3">
    <name type="scientific">Arthrobacter cheniae</name>
    <dbReference type="NCBI Taxonomy" id="1258888"/>
    <lineage>
        <taxon>Bacteria</taxon>
        <taxon>Bacillati</taxon>
        <taxon>Actinomycetota</taxon>
        <taxon>Actinomycetes</taxon>
        <taxon>Micrococcales</taxon>
        <taxon>Micrococcaceae</taxon>
        <taxon>Arthrobacter</taxon>
    </lineage>
</organism>
<keyword evidence="1" id="KW-0472">Membrane</keyword>
<reference evidence="2 3" key="1">
    <citation type="submission" date="2018-09" db="EMBL/GenBank/DDBJ databases">
        <title>Novel species of Arthrobacter.</title>
        <authorList>
            <person name="Liu Q."/>
            <person name="Xin Y.-H."/>
        </authorList>
    </citation>
    <scope>NUCLEOTIDE SEQUENCE [LARGE SCALE GENOMIC DNA]</scope>
    <source>
        <strain evidence="2 3">Hz2</strain>
    </source>
</reference>
<keyword evidence="1" id="KW-0812">Transmembrane</keyword>
<feature type="transmembrane region" description="Helical" evidence="1">
    <location>
        <begin position="109"/>
        <end position="128"/>
    </location>
</feature>
<feature type="transmembrane region" description="Helical" evidence="1">
    <location>
        <begin position="38"/>
        <end position="61"/>
    </location>
</feature>
<evidence type="ECO:0000313" key="2">
    <source>
        <dbReference type="EMBL" id="RJT78375.1"/>
    </source>
</evidence>
<dbReference type="EMBL" id="QZVT01000006">
    <property type="protein sequence ID" value="RJT78375.1"/>
    <property type="molecule type" value="Genomic_DNA"/>
</dbReference>
<dbReference type="Proteomes" id="UP000272560">
    <property type="component" value="Unassembled WGS sequence"/>
</dbReference>
<keyword evidence="1" id="KW-1133">Transmembrane helix</keyword>
<gene>
    <name evidence="2" type="ORF">D6T63_12750</name>
</gene>
<sequence>MILVGVQMERDEFGTSRGTDGEVDPGNYTRTASSSRMAIWGCVILSVTGVLITLGCLLAIYLESTGLGAPRDAGLRPGYTALLVVGAGAGVLVPVGACFALLRTSHRLTVVVGALAAVVVAAAILGMMGS</sequence>
<proteinExistence type="predicted"/>